<dbReference type="SUPFAM" id="SSF46767">
    <property type="entry name" value="Methylated DNA-protein cysteine methyltransferase, C-terminal domain"/>
    <property type="match status" value="1"/>
</dbReference>
<organism evidence="1">
    <name type="scientific">Candidatus Methanomethylicus mesodigestus</name>
    <dbReference type="NCBI Taxonomy" id="1867258"/>
    <lineage>
        <taxon>Archaea</taxon>
        <taxon>Thermoproteota</taxon>
        <taxon>Methanosuratincolia</taxon>
        <taxon>Candidatus Methanomethylicales</taxon>
        <taxon>Candidatus Methanomethylicaceae</taxon>
        <taxon>Candidatus Methanomethylicus</taxon>
    </lineage>
</organism>
<dbReference type="AlphaFoldDB" id="A0A7C3F0J9"/>
<dbReference type="GO" id="GO:0003824">
    <property type="term" value="F:catalytic activity"/>
    <property type="evidence" value="ECO:0007669"/>
    <property type="project" value="InterPro"/>
</dbReference>
<dbReference type="InterPro" id="IPR036388">
    <property type="entry name" value="WH-like_DNA-bd_sf"/>
</dbReference>
<proteinExistence type="predicted"/>
<evidence type="ECO:0000313" key="1">
    <source>
        <dbReference type="EMBL" id="HFK20745.1"/>
    </source>
</evidence>
<protein>
    <submittedName>
        <fullName evidence="1">MGMT family protein</fullName>
    </submittedName>
</protein>
<comment type="caution">
    <text evidence="1">The sequence shown here is derived from an EMBL/GenBank/DDBJ whole genome shotgun (WGS) entry which is preliminary data.</text>
</comment>
<accession>A0A7C3F0J9</accession>
<dbReference type="Gene3D" id="1.10.10.10">
    <property type="entry name" value="Winged helix-like DNA-binding domain superfamily/Winged helix DNA-binding domain"/>
    <property type="match status" value="1"/>
</dbReference>
<dbReference type="GO" id="GO:0006281">
    <property type="term" value="P:DNA repair"/>
    <property type="evidence" value="ECO:0007669"/>
    <property type="project" value="InterPro"/>
</dbReference>
<gene>
    <name evidence="1" type="ORF">ENS19_05610</name>
</gene>
<dbReference type="InterPro" id="IPR036217">
    <property type="entry name" value="MethylDNA_cys_MeTrfase_DNAb"/>
</dbReference>
<name>A0A7C3F0J9_9CREN</name>
<dbReference type="EMBL" id="DSTX01000010">
    <property type="protein sequence ID" value="HFK20745.1"/>
    <property type="molecule type" value="Genomic_DNA"/>
</dbReference>
<sequence>MKRKSWIEKFDDDKDLPKVVNIEGKMTRKWGEGTMVIPSPREVYEIMSRVPEGSVTTINEIRSYLSKKHKADLCCPITTGIFAWVSANASEELKSRCEGGIPYWRTLRSDGLINEKYPGGAERQKALLEKEGHKIIKRGKRYFVDGFEGRLFSSF</sequence>
<reference evidence="1" key="1">
    <citation type="journal article" date="2020" name="mSystems">
        <title>Genome- and Community-Level Interaction Insights into Carbon Utilization and Element Cycling Functions of Hydrothermarchaeota in Hydrothermal Sediment.</title>
        <authorList>
            <person name="Zhou Z."/>
            <person name="Liu Y."/>
            <person name="Xu W."/>
            <person name="Pan J."/>
            <person name="Luo Z.H."/>
            <person name="Li M."/>
        </authorList>
    </citation>
    <scope>NUCLEOTIDE SEQUENCE [LARGE SCALE GENOMIC DNA]</scope>
    <source>
        <strain evidence="1">SpSt-468</strain>
    </source>
</reference>